<proteinExistence type="predicted"/>
<name>A0A9W6NMY4_9ACTN</name>
<evidence type="ECO:0000313" key="4">
    <source>
        <dbReference type="Proteomes" id="UP001143480"/>
    </source>
</evidence>
<dbReference type="InterPro" id="IPR010994">
    <property type="entry name" value="RuvA_2-like"/>
</dbReference>
<feature type="transmembrane region" description="Helical" evidence="2">
    <location>
        <begin position="12"/>
        <end position="34"/>
    </location>
</feature>
<feature type="region of interest" description="Disordered" evidence="1">
    <location>
        <begin position="187"/>
        <end position="206"/>
    </location>
</feature>
<evidence type="ECO:0008006" key="5">
    <source>
        <dbReference type="Google" id="ProtNLM"/>
    </source>
</evidence>
<comment type="caution">
    <text evidence="3">The sequence shown here is derived from an EMBL/GenBank/DDBJ whole genome shotgun (WGS) entry which is preliminary data.</text>
</comment>
<gene>
    <name evidence="3" type="ORF">GCM10017581_043950</name>
</gene>
<organism evidence="3 4">
    <name type="scientific">Dactylosporangium matsuzakiense</name>
    <dbReference type="NCBI Taxonomy" id="53360"/>
    <lineage>
        <taxon>Bacteria</taxon>
        <taxon>Bacillati</taxon>
        <taxon>Actinomycetota</taxon>
        <taxon>Actinomycetes</taxon>
        <taxon>Micromonosporales</taxon>
        <taxon>Micromonosporaceae</taxon>
        <taxon>Dactylosporangium</taxon>
    </lineage>
</organism>
<feature type="transmembrane region" description="Helical" evidence="2">
    <location>
        <begin position="41"/>
        <end position="60"/>
    </location>
</feature>
<keyword evidence="2" id="KW-0472">Membrane</keyword>
<dbReference type="SUPFAM" id="SSF47781">
    <property type="entry name" value="RuvA domain 2-like"/>
    <property type="match status" value="1"/>
</dbReference>
<reference evidence="3" key="2">
    <citation type="submission" date="2023-01" db="EMBL/GenBank/DDBJ databases">
        <authorList>
            <person name="Sun Q."/>
            <person name="Evtushenko L."/>
        </authorList>
    </citation>
    <scope>NUCLEOTIDE SEQUENCE</scope>
    <source>
        <strain evidence="3">VKM Ac-1321</strain>
    </source>
</reference>
<feature type="transmembrane region" description="Helical" evidence="2">
    <location>
        <begin position="72"/>
        <end position="96"/>
    </location>
</feature>
<dbReference type="AlphaFoldDB" id="A0A9W6NMY4"/>
<evidence type="ECO:0000313" key="3">
    <source>
        <dbReference type="EMBL" id="GLL02653.1"/>
    </source>
</evidence>
<sequence length="206" mass="22341">MGTSLGWRLRNSWWVLLTILGVGCLGGSGFLYIGITARRPLWWTFGIAYLVLPWAGLVAINRLGEDSQLSTAIAVAYFVLWFASVVHALILNGSWLRWRAANRQWFEPRPQPATALAPPPAPLPLALDVNAASAAALSAAGLDAPRAARIVADREARGGFQTVEEFAMAAALQPHEFARLRAQLTCTPRPRAPQPPPQGPGRVLDF</sequence>
<evidence type="ECO:0000256" key="2">
    <source>
        <dbReference type="SAM" id="Phobius"/>
    </source>
</evidence>
<dbReference type="Proteomes" id="UP001143480">
    <property type="component" value="Unassembled WGS sequence"/>
</dbReference>
<dbReference type="Pfam" id="PF12836">
    <property type="entry name" value="HHH_3"/>
    <property type="match status" value="1"/>
</dbReference>
<keyword evidence="2" id="KW-0812">Transmembrane</keyword>
<dbReference type="EMBL" id="BSFP01000025">
    <property type="protein sequence ID" value="GLL02653.1"/>
    <property type="molecule type" value="Genomic_DNA"/>
</dbReference>
<keyword evidence="4" id="KW-1185">Reference proteome</keyword>
<protein>
    <recommendedName>
        <fullName evidence="5">Helix-hairpin-helix protein</fullName>
    </recommendedName>
</protein>
<reference evidence="3" key="1">
    <citation type="journal article" date="2014" name="Int. J. Syst. Evol. Microbiol.">
        <title>Complete genome sequence of Corynebacterium casei LMG S-19264T (=DSM 44701T), isolated from a smear-ripened cheese.</title>
        <authorList>
            <consortium name="US DOE Joint Genome Institute (JGI-PGF)"/>
            <person name="Walter F."/>
            <person name="Albersmeier A."/>
            <person name="Kalinowski J."/>
            <person name="Ruckert C."/>
        </authorList>
    </citation>
    <scope>NUCLEOTIDE SEQUENCE</scope>
    <source>
        <strain evidence="3">VKM Ac-1321</strain>
    </source>
</reference>
<evidence type="ECO:0000256" key="1">
    <source>
        <dbReference type="SAM" id="MobiDB-lite"/>
    </source>
</evidence>
<feature type="compositionally biased region" description="Pro residues" evidence="1">
    <location>
        <begin position="190"/>
        <end position="199"/>
    </location>
</feature>
<accession>A0A9W6NMY4</accession>
<dbReference type="RefSeq" id="WP_261960703.1">
    <property type="nucleotide sequence ID" value="NZ_BAAAXA010000001.1"/>
</dbReference>
<keyword evidence="2" id="KW-1133">Transmembrane helix</keyword>